<name>A0A2I0JE97_PUNGR</name>
<accession>A0A2I0JE97</accession>
<proteinExistence type="predicted"/>
<dbReference type="Proteomes" id="UP000233551">
    <property type="component" value="Unassembled WGS sequence"/>
</dbReference>
<sequence>MLSKTAWILTSNTNSFASRVMKAKYGNFIAPLQSSTMSTSSIWKGLLSCKNTLQSGTCLSIGDDVSTSVWHSPWIPGNTTNLSDCLRRIKHAIKEHSDYKAPLPHFELKAGQSLHTPETSDLSDDWTLIHTDAAWTTESFQPCRNPKTPQLTDHTFMDFQG</sequence>
<dbReference type="AlphaFoldDB" id="A0A2I0JE97"/>
<keyword evidence="2" id="KW-1185">Reference proteome</keyword>
<gene>
    <name evidence="1" type="ORF">CRG98_025269</name>
</gene>
<protein>
    <submittedName>
        <fullName evidence="1">Uncharacterized protein</fullName>
    </submittedName>
</protein>
<organism evidence="1 2">
    <name type="scientific">Punica granatum</name>
    <name type="common">Pomegranate</name>
    <dbReference type="NCBI Taxonomy" id="22663"/>
    <lineage>
        <taxon>Eukaryota</taxon>
        <taxon>Viridiplantae</taxon>
        <taxon>Streptophyta</taxon>
        <taxon>Embryophyta</taxon>
        <taxon>Tracheophyta</taxon>
        <taxon>Spermatophyta</taxon>
        <taxon>Magnoliopsida</taxon>
        <taxon>eudicotyledons</taxon>
        <taxon>Gunneridae</taxon>
        <taxon>Pentapetalae</taxon>
        <taxon>rosids</taxon>
        <taxon>malvids</taxon>
        <taxon>Myrtales</taxon>
        <taxon>Lythraceae</taxon>
        <taxon>Punica</taxon>
    </lineage>
</organism>
<reference evidence="1 2" key="1">
    <citation type="submission" date="2017-11" db="EMBL/GenBank/DDBJ databases">
        <title>De-novo sequencing of pomegranate (Punica granatum L.) genome.</title>
        <authorList>
            <person name="Akparov Z."/>
            <person name="Amiraslanov A."/>
            <person name="Hajiyeva S."/>
            <person name="Abbasov M."/>
            <person name="Kaur K."/>
            <person name="Hamwieh A."/>
            <person name="Solovyev V."/>
            <person name="Salamov A."/>
            <person name="Braich B."/>
            <person name="Kosarev P."/>
            <person name="Mahmoud A."/>
            <person name="Hajiyev E."/>
            <person name="Babayeva S."/>
            <person name="Izzatullayeva V."/>
            <person name="Mammadov A."/>
            <person name="Mammadov A."/>
            <person name="Sharifova S."/>
            <person name="Ojaghi J."/>
            <person name="Eynullazada K."/>
            <person name="Bayramov B."/>
            <person name="Abdulazimova A."/>
            <person name="Shahmuradov I."/>
        </authorList>
    </citation>
    <scope>NUCLEOTIDE SEQUENCE [LARGE SCALE GENOMIC DNA]</scope>
    <source>
        <strain evidence="2">cv. AG2017</strain>
        <tissue evidence="1">Leaf</tissue>
    </source>
</reference>
<dbReference type="EMBL" id="PGOL01001787">
    <property type="protein sequence ID" value="PKI54333.1"/>
    <property type="molecule type" value="Genomic_DNA"/>
</dbReference>
<evidence type="ECO:0000313" key="1">
    <source>
        <dbReference type="EMBL" id="PKI54333.1"/>
    </source>
</evidence>
<comment type="caution">
    <text evidence="1">The sequence shown here is derived from an EMBL/GenBank/DDBJ whole genome shotgun (WGS) entry which is preliminary data.</text>
</comment>
<evidence type="ECO:0000313" key="2">
    <source>
        <dbReference type="Proteomes" id="UP000233551"/>
    </source>
</evidence>